<feature type="domain" description="VTT" evidence="2">
    <location>
        <begin position="75"/>
        <end position="180"/>
    </location>
</feature>
<feature type="transmembrane region" description="Helical" evidence="1">
    <location>
        <begin position="188"/>
        <end position="208"/>
    </location>
</feature>
<dbReference type="Proteomes" id="UP000033881">
    <property type="component" value="Unassembled WGS sequence"/>
</dbReference>
<feature type="transmembrane region" description="Helical" evidence="1">
    <location>
        <begin position="135"/>
        <end position="156"/>
    </location>
</feature>
<keyword evidence="1" id="KW-0472">Membrane</keyword>
<protein>
    <recommendedName>
        <fullName evidence="2">VTT domain-containing protein</fullName>
    </recommendedName>
</protein>
<gene>
    <name evidence="3" type="ORF">UT24_C0012G0008</name>
</gene>
<keyword evidence="1" id="KW-0812">Transmembrane</keyword>
<evidence type="ECO:0000313" key="3">
    <source>
        <dbReference type="EMBL" id="KKR00386.1"/>
    </source>
</evidence>
<reference evidence="3 4" key="1">
    <citation type="journal article" date="2015" name="Nature">
        <title>rRNA introns, odd ribosomes, and small enigmatic genomes across a large radiation of phyla.</title>
        <authorList>
            <person name="Brown C.T."/>
            <person name="Hug L.A."/>
            <person name="Thomas B.C."/>
            <person name="Sharon I."/>
            <person name="Castelle C.J."/>
            <person name="Singh A."/>
            <person name="Wilkins M.J."/>
            <person name="Williams K.H."/>
            <person name="Banfield J.F."/>
        </authorList>
    </citation>
    <scope>NUCLEOTIDE SEQUENCE [LARGE SCALE GENOMIC DNA]</scope>
</reference>
<feature type="transmembrane region" description="Helical" evidence="1">
    <location>
        <begin position="46"/>
        <end position="68"/>
    </location>
</feature>
<organism evidence="3 4">
    <name type="scientific">Candidatus Woesebacteria bacterium GW2011_GWB1_39_12</name>
    <dbReference type="NCBI Taxonomy" id="1618574"/>
    <lineage>
        <taxon>Bacteria</taxon>
        <taxon>Candidatus Woeseibacteriota</taxon>
    </lineage>
</organism>
<evidence type="ECO:0000313" key="4">
    <source>
        <dbReference type="Proteomes" id="UP000033881"/>
    </source>
</evidence>
<name>A0A0G0MJ28_9BACT</name>
<dbReference type="InterPro" id="IPR032816">
    <property type="entry name" value="VTT_dom"/>
</dbReference>
<dbReference type="EMBL" id="LBWB01000012">
    <property type="protein sequence ID" value="KKR00386.1"/>
    <property type="molecule type" value="Genomic_DNA"/>
</dbReference>
<proteinExistence type="predicted"/>
<feature type="transmembrane region" description="Helical" evidence="1">
    <location>
        <begin position="163"/>
        <end position="182"/>
    </location>
</feature>
<sequence length="215" mass="24795">MKKMKLGNTFLIILITVIFIIGYAFFIKTSYFHRLSSWVETNRLSFIVYLLVWKIVATVWPPLTGGLVTLGSIPLIGWEAAYFVDFSGSLIAGVIDYHLGRKYGLWILNKLFDESVVRKIQKVKVKENKEIETVFLYRLFLGMSLLEGVYYSAGFLRITFRNFLIGAALSHIAIGVPTFYFIRSVFDTKNIIFTVVLLVIGIPIIYLLRKRHFEF</sequence>
<comment type="caution">
    <text evidence="3">The sequence shown here is derived from an EMBL/GenBank/DDBJ whole genome shotgun (WGS) entry which is preliminary data.</text>
</comment>
<feature type="transmembrane region" description="Helical" evidence="1">
    <location>
        <begin position="7"/>
        <end position="26"/>
    </location>
</feature>
<dbReference type="AlphaFoldDB" id="A0A0G0MJ28"/>
<keyword evidence="1" id="KW-1133">Transmembrane helix</keyword>
<feature type="transmembrane region" description="Helical" evidence="1">
    <location>
        <begin position="80"/>
        <end position="99"/>
    </location>
</feature>
<evidence type="ECO:0000259" key="2">
    <source>
        <dbReference type="Pfam" id="PF09335"/>
    </source>
</evidence>
<evidence type="ECO:0000256" key="1">
    <source>
        <dbReference type="SAM" id="Phobius"/>
    </source>
</evidence>
<dbReference type="Pfam" id="PF09335">
    <property type="entry name" value="VTT_dom"/>
    <property type="match status" value="1"/>
</dbReference>
<accession>A0A0G0MJ28</accession>
<dbReference type="STRING" id="1618574.UT24_C0012G0008"/>